<evidence type="ECO:0000313" key="7">
    <source>
        <dbReference type="EMBL" id="SOH94996.1"/>
    </source>
</evidence>
<dbReference type="InterPro" id="IPR002347">
    <property type="entry name" value="SDR_fam"/>
</dbReference>
<comment type="pathway">
    <text evidence="5">Lipid metabolism; fatty acid biosynthesis.</text>
</comment>
<proteinExistence type="inferred from homology"/>
<dbReference type="NCBIfam" id="TIGR01830">
    <property type="entry name" value="3oxo_ACP_reduc"/>
    <property type="match status" value="1"/>
</dbReference>
<dbReference type="FunFam" id="3.40.50.720:FF:000173">
    <property type="entry name" value="3-oxoacyl-[acyl-carrier protein] reductase"/>
    <property type="match status" value="1"/>
</dbReference>
<dbReference type="GO" id="GO:0051287">
    <property type="term" value="F:NAD binding"/>
    <property type="evidence" value="ECO:0007669"/>
    <property type="project" value="UniProtKB-UniRule"/>
</dbReference>
<feature type="binding site" evidence="4">
    <location>
        <begin position="156"/>
        <end position="160"/>
    </location>
    <ligand>
        <name>NADP(+)</name>
        <dbReference type="ChEBI" id="CHEBI:58349"/>
    </ligand>
</feature>
<dbReference type="EC" id="1.1.1.100" evidence="5"/>
<dbReference type="PANTHER" id="PTHR42879:SF2">
    <property type="entry name" value="3-OXOACYL-[ACYL-CARRIER-PROTEIN] REDUCTASE FABG"/>
    <property type="match status" value="1"/>
</dbReference>
<accession>A0A2C9CUF4</accession>
<dbReference type="InterPro" id="IPR020904">
    <property type="entry name" value="Sc_DH/Rdtase_CS"/>
</dbReference>
<dbReference type="PRINTS" id="PR00081">
    <property type="entry name" value="GDHRDH"/>
</dbReference>
<dbReference type="NCBIfam" id="NF005559">
    <property type="entry name" value="PRK07231.1"/>
    <property type="match status" value="1"/>
</dbReference>
<dbReference type="InterPro" id="IPR011284">
    <property type="entry name" value="3oxo_ACP_reduc"/>
</dbReference>
<sequence>MFKGKNVAVTGGSRGIGRAIVAEFASQGADVWFTYRSNDEVARTLTRELAEKYPGQHFTAVRCDAANADDVRAFFDEHLDGLEQLDVLVNNAGITQDGLMAAMTLDQWSSVIDTNLTGVFTMTQQVLMKLMLQRSGAIVNVSSVAGVYGNAGQVNYAAAKSGLIGMTKSLSKEVVSRNIRVNALAPGFIDTDMTSDMTEKAKKDILGKIGMKRMGMAADIANAVTFLASDRAAYITGQTLVVDGGLVL</sequence>
<comment type="catalytic activity">
    <reaction evidence="5">
        <text>a (3R)-hydroxyacyl-[ACP] + NADP(+) = a 3-oxoacyl-[ACP] + NADPH + H(+)</text>
        <dbReference type="Rhea" id="RHEA:17397"/>
        <dbReference type="Rhea" id="RHEA-COMP:9916"/>
        <dbReference type="Rhea" id="RHEA-COMP:9945"/>
        <dbReference type="ChEBI" id="CHEBI:15378"/>
        <dbReference type="ChEBI" id="CHEBI:57783"/>
        <dbReference type="ChEBI" id="CHEBI:58349"/>
        <dbReference type="ChEBI" id="CHEBI:78776"/>
        <dbReference type="ChEBI" id="CHEBI:78827"/>
        <dbReference type="EC" id="1.1.1.100"/>
    </reaction>
</comment>
<keyword evidence="5" id="KW-0444">Lipid biosynthesis</keyword>
<dbReference type="EMBL" id="OCTN01000007">
    <property type="protein sequence ID" value="SOH94996.1"/>
    <property type="molecule type" value="Genomic_DNA"/>
</dbReference>
<feature type="binding site" evidence="4">
    <location>
        <position position="91"/>
    </location>
    <ligand>
        <name>NADP(+)</name>
        <dbReference type="ChEBI" id="CHEBI:58349"/>
    </ligand>
</feature>
<dbReference type="OrthoDB" id="9797020at2"/>
<protein>
    <recommendedName>
        <fullName evidence="5">3-oxoacyl-[acyl-carrier-protein] reductase</fullName>
        <ecNumber evidence="5">1.1.1.100</ecNumber>
    </recommendedName>
</protein>
<dbReference type="RefSeq" id="WP_097931102.1">
    <property type="nucleotide sequence ID" value="NZ_OCTN01000007.1"/>
</dbReference>
<keyword evidence="5" id="KW-0276">Fatty acid metabolism</keyword>
<name>A0A2C9CUF4_9RHOB</name>
<gene>
    <name evidence="7" type="ORF">SAMN06273572_10717</name>
</gene>
<dbReference type="UniPathway" id="UPA00094"/>
<comment type="subunit">
    <text evidence="5">Homotetramer.</text>
</comment>
<feature type="binding site" evidence="4">
    <location>
        <begin position="11"/>
        <end position="14"/>
    </location>
    <ligand>
        <name>NADP(+)</name>
        <dbReference type="ChEBI" id="CHEBI:58349"/>
    </ligand>
</feature>
<evidence type="ECO:0000256" key="2">
    <source>
        <dbReference type="ARBA" id="ARBA00023002"/>
    </source>
</evidence>
<feature type="binding site" evidence="4">
    <location>
        <position position="189"/>
    </location>
    <ligand>
        <name>NADP(+)</name>
        <dbReference type="ChEBI" id="CHEBI:58349"/>
    </ligand>
</feature>
<keyword evidence="4 5" id="KW-0521">NADP</keyword>
<dbReference type="NCBIfam" id="NF009466">
    <property type="entry name" value="PRK12826.1-2"/>
    <property type="match status" value="1"/>
</dbReference>
<dbReference type="PRINTS" id="PR00080">
    <property type="entry name" value="SDRFAMILY"/>
</dbReference>
<dbReference type="InterPro" id="IPR057326">
    <property type="entry name" value="KR_dom"/>
</dbReference>
<keyword evidence="5" id="KW-0443">Lipid metabolism</keyword>
<keyword evidence="2 5" id="KW-0560">Oxidoreductase</keyword>
<reference evidence="8" key="1">
    <citation type="submission" date="2017-09" db="EMBL/GenBank/DDBJ databases">
        <authorList>
            <person name="Varghese N."/>
            <person name="Submissions S."/>
        </authorList>
    </citation>
    <scope>NUCLEOTIDE SEQUENCE [LARGE SCALE GENOMIC DNA]</scope>
    <source>
        <strain evidence="8">C7</strain>
    </source>
</reference>
<feature type="active site" description="Proton acceptor" evidence="3">
    <location>
        <position position="156"/>
    </location>
</feature>
<dbReference type="Pfam" id="PF13561">
    <property type="entry name" value="adh_short_C2"/>
    <property type="match status" value="1"/>
</dbReference>
<keyword evidence="8" id="KW-1185">Reference proteome</keyword>
<evidence type="ECO:0000313" key="8">
    <source>
        <dbReference type="Proteomes" id="UP000220034"/>
    </source>
</evidence>
<dbReference type="AlphaFoldDB" id="A0A2C9CUF4"/>
<organism evidence="7 8">
    <name type="scientific">Pontivivens marinum</name>
    <dbReference type="NCBI Taxonomy" id="1690039"/>
    <lineage>
        <taxon>Bacteria</taxon>
        <taxon>Pseudomonadati</taxon>
        <taxon>Pseudomonadota</taxon>
        <taxon>Alphaproteobacteria</taxon>
        <taxon>Rhodobacterales</taxon>
        <taxon>Paracoccaceae</taxon>
        <taxon>Pontivivens</taxon>
    </lineage>
</organism>
<evidence type="ECO:0000259" key="6">
    <source>
        <dbReference type="SMART" id="SM00822"/>
    </source>
</evidence>
<dbReference type="GO" id="GO:0004316">
    <property type="term" value="F:3-oxoacyl-[acyl-carrier-protein] reductase (NADPH) activity"/>
    <property type="evidence" value="ECO:0007669"/>
    <property type="project" value="UniProtKB-UniRule"/>
</dbReference>
<keyword evidence="5" id="KW-0275">Fatty acid biosynthesis</keyword>
<dbReference type="InterPro" id="IPR036291">
    <property type="entry name" value="NAD(P)-bd_dom_sf"/>
</dbReference>
<dbReference type="PANTHER" id="PTHR42879">
    <property type="entry name" value="3-OXOACYL-(ACYL-CARRIER-PROTEIN) REDUCTASE"/>
    <property type="match status" value="1"/>
</dbReference>
<dbReference type="SMART" id="SM00822">
    <property type="entry name" value="PKS_KR"/>
    <property type="match status" value="1"/>
</dbReference>
<dbReference type="SUPFAM" id="SSF51735">
    <property type="entry name" value="NAD(P)-binding Rossmann-fold domains"/>
    <property type="match status" value="1"/>
</dbReference>
<evidence type="ECO:0000256" key="3">
    <source>
        <dbReference type="PIRSR" id="PIRSR611284-1"/>
    </source>
</evidence>
<evidence type="ECO:0000256" key="4">
    <source>
        <dbReference type="PIRSR" id="PIRSR611284-2"/>
    </source>
</evidence>
<dbReference type="InterPro" id="IPR050259">
    <property type="entry name" value="SDR"/>
</dbReference>
<dbReference type="CDD" id="cd05333">
    <property type="entry name" value="BKR_SDR_c"/>
    <property type="match status" value="1"/>
</dbReference>
<feature type="domain" description="Ketoreductase" evidence="6">
    <location>
        <begin position="5"/>
        <end position="187"/>
    </location>
</feature>
<evidence type="ECO:0000256" key="1">
    <source>
        <dbReference type="ARBA" id="ARBA00006484"/>
    </source>
</evidence>
<dbReference type="GO" id="GO:0006633">
    <property type="term" value="P:fatty acid biosynthetic process"/>
    <property type="evidence" value="ECO:0007669"/>
    <property type="project" value="UniProtKB-UniPathway"/>
</dbReference>
<evidence type="ECO:0000256" key="5">
    <source>
        <dbReference type="RuleBase" id="RU366074"/>
    </source>
</evidence>
<comment type="similarity">
    <text evidence="1 5">Belongs to the short-chain dehydrogenases/reductases (SDR) family.</text>
</comment>
<dbReference type="Proteomes" id="UP000220034">
    <property type="component" value="Unassembled WGS sequence"/>
</dbReference>
<comment type="function">
    <text evidence="5">Catalyzes the NADPH-dependent reduction of beta-ketoacyl-ACP substrates to beta-hydroxyacyl-ACP products, the first reductive step in the elongation cycle of fatty acid biosynthesis.</text>
</comment>
<dbReference type="PROSITE" id="PS00061">
    <property type="entry name" value="ADH_SHORT"/>
    <property type="match status" value="1"/>
</dbReference>
<dbReference type="Gene3D" id="3.40.50.720">
    <property type="entry name" value="NAD(P)-binding Rossmann-like Domain"/>
    <property type="match status" value="1"/>
</dbReference>